<gene>
    <name evidence="2" type="ORF">Metlim_1954</name>
</gene>
<dbReference type="STRING" id="937775.Metlim_1954"/>
<feature type="transmembrane region" description="Helical" evidence="1">
    <location>
        <begin position="34"/>
        <end position="55"/>
    </location>
</feature>
<evidence type="ECO:0000313" key="2">
    <source>
        <dbReference type="EMBL" id="EHQ36043.1"/>
    </source>
</evidence>
<name>H1YYR0_9EURY</name>
<feature type="transmembrane region" description="Helical" evidence="1">
    <location>
        <begin position="12"/>
        <end position="28"/>
    </location>
</feature>
<dbReference type="EMBL" id="CM001436">
    <property type="protein sequence ID" value="EHQ36043.1"/>
    <property type="molecule type" value="Genomic_DNA"/>
</dbReference>
<dbReference type="Proteomes" id="UP000005741">
    <property type="component" value="Chromosome"/>
</dbReference>
<evidence type="ECO:0000256" key="1">
    <source>
        <dbReference type="SAM" id="Phobius"/>
    </source>
</evidence>
<evidence type="ECO:0000313" key="3">
    <source>
        <dbReference type="Proteomes" id="UP000005741"/>
    </source>
</evidence>
<keyword evidence="1" id="KW-0472">Membrane</keyword>
<dbReference type="AlphaFoldDB" id="H1YYR0"/>
<dbReference type="RefSeq" id="WP_004078191.1">
    <property type="nucleotide sequence ID" value="NZ_CM001436.1"/>
</dbReference>
<organism evidence="2 3">
    <name type="scientific">Methanoplanus limicola DSM 2279</name>
    <dbReference type="NCBI Taxonomy" id="937775"/>
    <lineage>
        <taxon>Archaea</taxon>
        <taxon>Methanobacteriati</taxon>
        <taxon>Methanobacteriota</taxon>
        <taxon>Stenosarchaea group</taxon>
        <taxon>Methanomicrobia</taxon>
        <taxon>Methanomicrobiales</taxon>
        <taxon>Methanomicrobiaceae</taxon>
        <taxon>Methanoplanus</taxon>
    </lineage>
</organism>
<sequence>MFKTDRTELAELFASVCFGYLAGTWAYQYSGNSVVSVIASALVIVIAYYAIRFLFERLKSGN</sequence>
<dbReference type="HOGENOM" id="CLU_2893268_0_0_2"/>
<protein>
    <submittedName>
        <fullName evidence="2">Uncharacterized protein</fullName>
    </submittedName>
</protein>
<proteinExistence type="predicted"/>
<keyword evidence="3" id="KW-1185">Reference proteome</keyword>
<dbReference type="InParanoid" id="H1YYR0"/>
<keyword evidence="1" id="KW-0812">Transmembrane</keyword>
<reference evidence="2 3" key="1">
    <citation type="submission" date="2011-10" db="EMBL/GenBank/DDBJ databases">
        <title>The Improved High-Quality Draft genome of Methanoplanus limicola DSM 2279.</title>
        <authorList>
            <consortium name="US DOE Joint Genome Institute (JGI-PGF)"/>
            <person name="Lucas S."/>
            <person name="Copeland A."/>
            <person name="Lapidus A."/>
            <person name="Glavina del Rio T."/>
            <person name="Dalin E."/>
            <person name="Tice H."/>
            <person name="Bruce D."/>
            <person name="Goodwin L."/>
            <person name="Pitluck S."/>
            <person name="Peters L."/>
            <person name="Mikhailova N."/>
            <person name="Lu M."/>
            <person name="Kyrpides N."/>
            <person name="Mavromatis K."/>
            <person name="Ivanova N."/>
            <person name="Markowitz V."/>
            <person name="Cheng J.-F."/>
            <person name="Hugenholtz P."/>
            <person name="Woyke T."/>
            <person name="Wu D."/>
            <person name="Wirth R."/>
            <person name="Brambilla E.-M."/>
            <person name="Klenk H.-P."/>
            <person name="Eisen J.A."/>
        </authorList>
    </citation>
    <scope>NUCLEOTIDE SEQUENCE [LARGE SCALE GENOMIC DNA]</scope>
    <source>
        <strain evidence="2 3">DSM 2279</strain>
    </source>
</reference>
<keyword evidence="1" id="KW-1133">Transmembrane helix</keyword>
<accession>H1YYR0</accession>